<reference evidence="3" key="1">
    <citation type="submission" date="2022-08" db="EMBL/GenBank/DDBJ databases">
        <title>Catabolic pathway analysis in culturable SAR92 clade bacteria reveals their overlooked roles in DMSP degradation in coastal seas.</title>
        <authorList>
            <person name="He X."/>
            <person name="Zhang X."/>
            <person name="Zhang Y."/>
        </authorList>
    </citation>
    <scope>NUCLEOTIDE SEQUENCE</scope>
    <source>
        <strain evidence="3">H455</strain>
    </source>
</reference>
<keyword evidence="1" id="KW-0812">Transmembrane</keyword>
<dbReference type="Pfam" id="PF01381">
    <property type="entry name" value="HTH_3"/>
    <property type="match status" value="1"/>
</dbReference>
<dbReference type="PROSITE" id="PS50943">
    <property type="entry name" value="HTH_CROC1"/>
    <property type="match status" value="1"/>
</dbReference>
<dbReference type="InterPro" id="IPR010982">
    <property type="entry name" value="Lambda_DNA-bd_dom_sf"/>
</dbReference>
<feature type="domain" description="HTH cro/C1-type" evidence="2">
    <location>
        <begin position="12"/>
        <end position="65"/>
    </location>
</feature>
<protein>
    <submittedName>
        <fullName evidence="3">Helix-turn-helix transcriptional regulator</fullName>
    </submittedName>
</protein>
<gene>
    <name evidence="3" type="ORF">NYF23_01630</name>
</gene>
<dbReference type="Proteomes" id="UP001059934">
    <property type="component" value="Chromosome"/>
</dbReference>
<dbReference type="InterPro" id="IPR001387">
    <property type="entry name" value="Cro/C1-type_HTH"/>
</dbReference>
<keyword evidence="1" id="KW-0472">Membrane</keyword>
<evidence type="ECO:0000313" key="4">
    <source>
        <dbReference type="Proteomes" id="UP001059934"/>
    </source>
</evidence>
<dbReference type="Gene3D" id="1.10.260.40">
    <property type="entry name" value="lambda repressor-like DNA-binding domains"/>
    <property type="match status" value="1"/>
</dbReference>
<proteinExistence type="predicted"/>
<dbReference type="CDD" id="cd00093">
    <property type="entry name" value="HTH_XRE"/>
    <property type="match status" value="1"/>
</dbReference>
<dbReference type="EMBL" id="CP103416">
    <property type="protein sequence ID" value="UVW35321.1"/>
    <property type="molecule type" value="Genomic_DNA"/>
</dbReference>
<keyword evidence="1" id="KW-1133">Transmembrane helix</keyword>
<dbReference type="SUPFAM" id="SSF47413">
    <property type="entry name" value="lambda repressor-like DNA-binding domains"/>
    <property type="match status" value="1"/>
</dbReference>
<feature type="transmembrane region" description="Helical" evidence="1">
    <location>
        <begin position="116"/>
        <end position="135"/>
    </location>
</feature>
<evidence type="ECO:0000259" key="2">
    <source>
        <dbReference type="PROSITE" id="PS50943"/>
    </source>
</evidence>
<feature type="transmembrane region" description="Helical" evidence="1">
    <location>
        <begin position="83"/>
        <end position="104"/>
    </location>
</feature>
<organism evidence="3 4">
    <name type="scientific">SAR92 clade bacterium H455</name>
    <dbReference type="NCBI Taxonomy" id="2974818"/>
    <lineage>
        <taxon>Bacteria</taxon>
        <taxon>Pseudomonadati</taxon>
        <taxon>Pseudomonadota</taxon>
        <taxon>Gammaproteobacteria</taxon>
        <taxon>Cellvibrionales</taxon>
        <taxon>Porticoccaceae</taxon>
        <taxon>SAR92 clade</taxon>
    </lineage>
</organism>
<dbReference type="SMART" id="SM00530">
    <property type="entry name" value="HTH_XRE"/>
    <property type="match status" value="1"/>
</dbReference>
<sequence>MEMDVMVDKSRVRKLRNQRAWSQDHLASVSGLSMRTIQRIENDGGCSLESKKALAAVFNIEPSDLDIQVDAIRNLASSKRGRLFGLAGVAGGFVCAYIGITLSLMSGQITTADAGVYYGAVGAFCGVCCCVIGLLSNKRKANIA</sequence>
<keyword evidence="4" id="KW-1185">Reference proteome</keyword>
<name>A0ABY5TS57_9GAMM</name>
<evidence type="ECO:0000313" key="3">
    <source>
        <dbReference type="EMBL" id="UVW35321.1"/>
    </source>
</evidence>
<evidence type="ECO:0000256" key="1">
    <source>
        <dbReference type="SAM" id="Phobius"/>
    </source>
</evidence>
<accession>A0ABY5TS57</accession>